<comment type="caution">
    <text evidence="3">The sequence shown here is derived from an EMBL/GenBank/DDBJ whole genome shotgun (WGS) entry which is preliminary data.</text>
</comment>
<dbReference type="EMBL" id="JAGTXO010000019">
    <property type="protein sequence ID" value="KAG8462799.1"/>
    <property type="molecule type" value="Genomic_DNA"/>
</dbReference>
<evidence type="ECO:0000256" key="1">
    <source>
        <dbReference type="SAM" id="MobiDB-lite"/>
    </source>
</evidence>
<dbReference type="Proteomes" id="UP000751190">
    <property type="component" value="Unassembled WGS sequence"/>
</dbReference>
<keyword evidence="2" id="KW-0472">Membrane</keyword>
<evidence type="ECO:0000313" key="3">
    <source>
        <dbReference type="EMBL" id="KAG8462799.1"/>
    </source>
</evidence>
<evidence type="ECO:0000256" key="2">
    <source>
        <dbReference type="SAM" id="Phobius"/>
    </source>
</evidence>
<reference evidence="3" key="1">
    <citation type="submission" date="2021-05" db="EMBL/GenBank/DDBJ databases">
        <title>The genome of the haptophyte Pavlova lutheri (Diacronema luteri, Pavlovales) - a model for lipid biosynthesis in eukaryotic algae.</title>
        <authorList>
            <person name="Hulatt C.J."/>
            <person name="Posewitz M.C."/>
        </authorList>
    </citation>
    <scope>NUCLEOTIDE SEQUENCE</scope>
    <source>
        <strain evidence="3">NIVA-4/92</strain>
    </source>
</reference>
<accession>A0A8J5XLD4</accession>
<keyword evidence="2" id="KW-0812">Transmembrane</keyword>
<keyword evidence="4" id="KW-1185">Reference proteome</keyword>
<keyword evidence="2" id="KW-1133">Transmembrane helix</keyword>
<sequence length="88" mass="10172">MEPRAALLLVGTLVPVMGRPPIKRFGGPNTERPPYWLIIPFILVVVGFLIVMIWLIVADERQDQKRKDDEKKASSLKFGRMDPRYHKD</sequence>
<organism evidence="3 4">
    <name type="scientific">Diacronema lutheri</name>
    <name type="common">Unicellular marine alga</name>
    <name type="synonym">Monochrysis lutheri</name>
    <dbReference type="NCBI Taxonomy" id="2081491"/>
    <lineage>
        <taxon>Eukaryota</taxon>
        <taxon>Haptista</taxon>
        <taxon>Haptophyta</taxon>
        <taxon>Pavlovophyceae</taxon>
        <taxon>Pavlovales</taxon>
        <taxon>Pavlovaceae</taxon>
        <taxon>Diacronema</taxon>
    </lineage>
</organism>
<feature type="transmembrane region" description="Helical" evidence="2">
    <location>
        <begin position="34"/>
        <end position="57"/>
    </location>
</feature>
<feature type="region of interest" description="Disordered" evidence="1">
    <location>
        <begin position="61"/>
        <end position="88"/>
    </location>
</feature>
<dbReference type="AlphaFoldDB" id="A0A8J5XLD4"/>
<proteinExistence type="predicted"/>
<gene>
    <name evidence="3" type="ORF">KFE25_004775</name>
</gene>
<name>A0A8J5XLD4_DIALT</name>
<dbReference type="OrthoDB" id="10432608at2759"/>
<protein>
    <submittedName>
        <fullName evidence="3">Uncharacterized protein</fullName>
    </submittedName>
</protein>
<evidence type="ECO:0000313" key="4">
    <source>
        <dbReference type="Proteomes" id="UP000751190"/>
    </source>
</evidence>